<protein>
    <recommendedName>
        <fullName evidence="6">NVEALA protein</fullName>
    </recommendedName>
</protein>
<organism evidence="2 5">
    <name type="scientific">Parabacteroides merdae</name>
    <dbReference type="NCBI Taxonomy" id="46503"/>
    <lineage>
        <taxon>Bacteria</taxon>
        <taxon>Pseudomonadati</taxon>
        <taxon>Bacteroidota</taxon>
        <taxon>Bacteroidia</taxon>
        <taxon>Bacteroidales</taxon>
        <taxon>Tannerellaceae</taxon>
        <taxon>Parabacteroides</taxon>
    </lineage>
</organism>
<evidence type="ECO:0000313" key="3">
    <source>
        <dbReference type="EMBL" id="MTU70746.1"/>
    </source>
</evidence>
<evidence type="ECO:0000313" key="4">
    <source>
        <dbReference type="Proteomes" id="UP000448908"/>
    </source>
</evidence>
<feature type="transmembrane region" description="Helical" evidence="1">
    <location>
        <begin position="72"/>
        <end position="91"/>
    </location>
</feature>
<gene>
    <name evidence="2" type="ORF">CE91St3_26020</name>
    <name evidence="3" type="ORF">GMD92_17165</name>
</gene>
<keyword evidence="1" id="KW-1133">Transmembrane helix</keyword>
<dbReference type="EMBL" id="BQNZ01000002">
    <property type="protein sequence ID" value="GKH72739.1"/>
    <property type="molecule type" value="Genomic_DNA"/>
</dbReference>
<keyword evidence="1" id="KW-0472">Membrane</keyword>
<keyword evidence="1" id="KW-0812">Transmembrane</keyword>
<evidence type="ECO:0000256" key="1">
    <source>
        <dbReference type="SAM" id="Phobius"/>
    </source>
</evidence>
<evidence type="ECO:0000313" key="2">
    <source>
        <dbReference type="EMBL" id="GKH72739.1"/>
    </source>
</evidence>
<dbReference type="InterPro" id="IPR025905">
    <property type="entry name" value="NVEALA"/>
</dbReference>
<comment type="caution">
    <text evidence="2">The sequence shown here is derived from an EMBL/GenBank/DDBJ whole genome shotgun (WGS) entry which is preliminary data.</text>
</comment>
<sequence length="142" mass="15507">MDIYIGFSLQIYVIQVRRKPTENLQKTYKKSGNGILFICLIANCEICGTNLLTSELYIPTFTSKTKVMKKRVSAVVIVLVCLGGVACIKTLSTSSVGLPQLAFDNIEALASGESSAYRCYGIGDVDCHGDKVDKMYSGYSLK</sequence>
<dbReference type="AlphaFoldDB" id="A0AA37NZ46"/>
<accession>A0AA37NZ46</accession>
<proteinExistence type="predicted"/>
<reference evidence="2" key="2">
    <citation type="submission" date="2022-01" db="EMBL/GenBank/DDBJ databases">
        <title>Novel bile acid biosynthetic pathways are enriched in the microbiome of centenarians.</title>
        <authorList>
            <person name="Sato Y."/>
            <person name="Atarashi K."/>
            <person name="Plichta R.D."/>
            <person name="Arai Y."/>
            <person name="Sasajima S."/>
            <person name="Kearney M.S."/>
            <person name="Suda W."/>
            <person name="Takeshita K."/>
            <person name="Sasaki T."/>
            <person name="Okamoto S."/>
            <person name="Skelly N.A."/>
            <person name="Okamura Y."/>
            <person name="Vlamakis H."/>
            <person name="Li Y."/>
            <person name="Tanoue T."/>
            <person name="Takei H."/>
            <person name="Nittono H."/>
            <person name="Narushima S."/>
            <person name="Irie J."/>
            <person name="Itoh H."/>
            <person name="Moriya K."/>
            <person name="Sugiura Y."/>
            <person name="Suematsu M."/>
            <person name="Moritoki N."/>
            <person name="Shibata S."/>
            <person name="Littman R.D."/>
            <person name="Fischbach A.M."/>
            <person name="Uwamino Y."/>
            <person name="Inoue T."/>
            <person name="Honda A."/>
            <person name="Hattori M."/>
            <person name="Murai T."/>
            <person name="Xavier J.R."/>
            <person name="Hirose N."/>
            <person name="Honda K."/>
        </authorList>
    </citation>
    <scope>NUCLEOTIDE SEQUENCE</scope>
    <source>
        <strain evidence="2">CE91-St3</strain>
    </source>
</reference>
<reference evidence="3 4" key="1">
    <citation type="journal article" date="2019" name="Nat. Med.">
        <title>A library of human gut bacterial isolates paired with longitudinal multiomics data enables mechanistic microbiome research.</title>
        <authorList>
            <person name="Poyet M."/>
            <person name="Groussin M."/>
            <person name="Gibbons S.M."/>
            <person name="Avila-Pacheco J."/>
            <person name="Jiang X."/>
            <person name="Kearney S.M."/>
            <person name="Perrotta A.R."/>
            <person name="Berdy B."/>
            <person name="Zhao S."/>
            <person name="Lieberman T.D."/>
            <person name="Swanson P.K."/>
            <person name="Smith M."/>
            <person name="Roesemann S."/>
            <person name="Alexander J.E."/>
            <person name="Rich S.A."/>
            <person name="Livny J."/>
            <person name="Vlamakis H."/>
            <person name="Clish C."/>
            <person name="Bullock K."/>
            <person name="Deik A."/>
            <person name="Scott J."/>
            <person name="Pierce K.A."/>
            <person name="Xavier R.J."/>
            <person name="Alm E.J."/>
        </authorList>
    </citation>
    <scope>NUCLEOTIDE SEQUENCE [LARGE SCALE GENOMIC DNA]</scope>
    <source>
        <strain evidence="3 4">BIOML-A16</strain>
    </source>
</reference>
<dbReference type="Pfam" id="PF14055">
    <property type="entry name" value="NVEALA"/>
    <property type="match status" value="1"/>
</dbReference>
<dbReference type="Proteomes" id="UP000448908">
    <property type="component" value="Unassembled WGS sequence"/>
</dbReference>
<dbReference type="Proteomes" id="UP001055114">
    <property type="component" value="Unassembled WGS sequence"/>
</dbReference>
<evidence type="ECO:0008006" key="6">
    <source>
        <dbReference type="Google" id="ProtNLM"/>
    </source>
</evidence>
<dbReference type="EMBL" id="WNDA01000033">
    <property type="protein sequence ID" value="MTU70746.1"/>
    <property type="molecule type" value="Genomic_DNA"/>
</dbReference>
<evidence type="ECO:0000313" key="5">
    <source>
        <dbReference type="Proteomes" id="UP001055114"/>
    </source>
</evidence>
<name>A0AA37NZ46_9BACT</name>